<protein>
    <submittedName>
        <fullName evidence="2">Zinc-binding peptidase</fullName>
    </submittedName>
</protein>
<dbReference type="Proteomes" id="UP001242732">
    <property type="component" value="Chromosome"/>
</dbReference>
<dbReference type="EMBL" id="CP127363">
    <property type="protein sequence ID" value="WIY49930.1"/>
    <property type="molecule type" value="Genomic_DNA"/>
</dbReference>
<feature type="domain" description="Zinc-ribbon" evidence="1">
    <location>
        <begin position="3"/>
        <end position="106"/>
    </location>
</feature>
<dbReference type="InterPro" id="IPR011201">
    <property type="entry name" value="Zinc-ribbon_6_bact"/>
</dbReference>
<keyword evidence="3" id="KW-1185">Reference proteome</keyword>
<dbReference type="InterPro" id="IPR031321">
    <property type="entry name" value="UCP012641"/>
</dbReference>
<sequence length="359" mass="40126">MQVFNCDQCGHLVFFDSVQCLHCGAKLAFLPDQLTMAALVPAVPGLQGDADLWQRVPSRRQGSASPLYRLCHNRIAHAACNFAVAADDPQQLCGSCRQTRILPDLSEPANLRRWKQIEHAKRQLYYTLARLGLQPAPDGASPVFEFLADQPGQPVMTGHAAGTITLNVAEADDDERARRRLALHEPYRTLLGHLRHESGHFYWDHLLLGSGRLEEFRAVFGDERQDYGAALQAYYASSPHLGAWRERHVSAYATAHPWEDWAETWAHYLHMVDLLETAASYHTGLDIPENGAIQTYRVGNPFASDRPDFDAMVQEWVPLTLLLNSLNRSLGQQDAYPFALSSGALAKLRFVHDIVHATA</sequence>
<reference evidence="2 3" key="1">
    <citation type="submission" date="2023-06" db="EMBL/GenBank/DDBJ databases">
        <authorList>
            <person name="Ham H."/>
            <person name="Park D.S."/>
        </authorList>
    </citation>
    <scope>NUCLEOTIDE SEQUENCE [LARGE SCALE GENOMIC DNA]</scope>
    <source>
        <strain evidence="2 3">KACC 17005</strain>
    </source>
</reference>
<dbReference type="RefSeq" id="WP_011796900.1">
    <property type="nucleotide sequence ID" value="NZ_CP023687.1"/>
</dbReference>
<accession>A0ABY9ASM4</accession>
<proteinExistence type="predicted"/>
<evidence type="ECO:0000313" key="3">
    <source>
        <dbReference type="Proteomes" id="UP001242732"/>
    </source>
</evidence>
<dbReference type="Pfam" id="PF10005">
    <property type="entry name" value="Zn_ribbon_DZR_6"/>
    <property type="match status" value="1"/>
</dbReference>
<dbReference type="GeneID" id="79788876"/>
<evidence type="ECO:0000259" key="1">
    <source>
        <dbReference type="Pfam" id="PF10005"/>
    </source>
</evidence>
<dbReference type="PIRSF" id="PIRSF012641">
    <property type="entry name" value="UCP012641"/>
    <property type="match status" value="1"/>
</dbReference>
<gene>
    <name evidence="2" type="ORF">QRO08_04970</name>
</gene>
<name>A0ABY9ASM4_PARCI</name>
<dbReference type="Pfam" id="PF15887">
    <property type="entry name" value="Peptidase_Mx"/>
    <property type="match status" value="1"/>
</dbReference>
<organism evidence="2 3">
    <name type="scientific">Paracidovorax citrulli</name>
    <name type="common">Acidovorax citrulli</name>
    <dbReference type="NCBI Taxonomy" id="80869"/>
    <lineage>
        <taxon>Bacteria</taxon>
        <taxon>Pseudomonadati</taxon>
        <taxon>Pseudomonadota</taxon>
        <taxon>Betaproteobacteria</taxon>
        <taxon>Burkholderiales</taxon>
        <taxon>Comamonadaceae</taxon>
        <taxon>Paracidovorax</taxon>
    </lineage>
</organism>
<evidence type="ECO:0000313" key="2">
    <source>
        <dbReference type="EMBL" id="WIY49930.1"/>
    </source>
</evidence>